<dbReference type="Proteomes" id="UP001138961">
    <property type="component" value="Unassembled WGS sequence"/>
</dbReference>
<evidence type="ECO:0000313" key="7">
    <source>
        <dbReference type="EMBL" id="MCB5199608.1"/>
    </source>
</evidence>
<keyword evidence="4" id="KW-0472">Membrane</keyword>
<evidence type="ECO:0000313" key="8">
    <source>
        <dbReference type="Proteomes" id="UP001138961"/>
    </source>
</evidence>
<protein>
    <submittedName>
        <fullName evidence="7">Translocation/assembly module TamB domain-containing protein</fullName>
    </submittedName>
</protein>
<evidence type="ECO:0000256" key="4">
    <source>
        <dbReference type="ARBA" id="ARBA00023136"/>
    </source>
</evidence>
<evidence type="ECO:0000256" key="2">
    <source>
        <dbReference type="ARBA" id="ARBA00022692"/>
    </source>
</evidence>
<proteinExistence type="predicted"/>
<reference evidence="7" key="1">
    <citation type="submission" date="2021-10" db="EMBL/GenBank/DDBJ databases">
        <title>Loktanella gaetbuli sp. nov., isolated from a tidal flat.</title>
        <authorList>
            <person name="Park S."/>
            <person name="Yoon J.-H."/>
        </authorList>
    </citation>
    <scope>NUCLEOTIDE SEQUENCE</scope>
    <source>
        <strain evidence="7">TSTF-M6</strain>
    </source>
</reference>
<dbReference type="InterPro" id="IPR007452">
    <property type="entry name" value="TamB_C"/>
</dbReference>
<keyword evidence="8" id="KW-1185">Reference proteome</keyword>
<evidence type="ECO:0000256" key="3">
    <source>
        <dbReference type="ARBA" id="ARBA00022989"/>
    </source>
</evidence>
<dbReference type="Pfam" id="PF04357">
    <property type="entry name" value="TamB"/>
    <property type="match status" value="1"/>
</dbReference>
<keyword evidence="3" id="KW-1133">Transmembrane helix</keyword>
<keyword evidence="2" id="KW-0812">Transmembrane</keyword>
<comment type="subcellular location">
    <subcellularLocation>
        <location evidence="1">Membrane</location>
        <topology evidence="1">Single-pass membrane protein</topology>
    </subcellularLocation>
</comment>
<sequence length="1594" mass="162904">MKKYLVFATLAALPFAATAQDEEGEGYLTRLIQDNLSGDDRIVDIQGFEGALSSEATVARITVADSDGVWLTLEDVTLDWNRSALLRGRIDVQELSAALIRVDRAPITPPSENIPDAEAQPFSLPELPVSIQLDSLDIARIELGEPLIGEALALSLTGSASLAGGEGSANVTANRLDGQTGIFDIAGSYDNETRNVGLNLRVEEGEDGLIATRAGIPGAPSLLLTLQGDAPLSAFAADLTLATSGQPRITGNFALDQTDSQTGFALNIGGDVTPLLAPDYQGFFGTDVALVATGAQADDGSFFLSDLDLRAQKLNLQGEVRVDADGWAEFIDLTGTVADTTGDSVLLPIGGPKTYVDNVDLSIQFDQSLGEDWTASFDINGFDRPGLGIDAITLDGGGTIRAESAADAGLFTADLQYRADGVELDDAGAAQAFGDALTGQIVVLRDPTAPIEIPTLTLNGPGIELDAEATIDTSGDTPVINTQLNFDADAIQRFSTLAGRDLGGAARATITAVLQPLDGMFDINIDAATDDLAVDVAQLDPILAGAGTVRLSAVRDTEGTRLPNLRIETPEALITGRANLTSAVSTGDFDVSLRNLGLVVAGLDGPANVTGTADRAADGNVTFDVQGQVPETTFAATGTVAPFEDTQRVNAVVNLQADDLSVFRQISNQDLSGAVDLAVDASLLADLTNYSADITGSMQDVQTGFDQVDPLLVGAGSLRGTVGYTGDATYRVQDLDLQTPQLSLTGDALGGLTGPAEADIALRLTDVGLVVDGLAGPLAATITGNRDASEVANLILRAQGPGVDLDADVQIAAPQDDYRIAGRIAAEVPDLAPYAALAGQDAISGGIDLVVDGTLLPDLSAVDVTLNGTTQDITAGIAQVDQLMAGAGRISGGVARTGPDSFALNNLDVATPQFTLSGSGSGGLTGPLNADITAILRDAGTLAQGLNGALTLDLTADRDSTGTAQIDLTARGSGTDVAVDATVAPQEDDYRITATVDAAIAQLSQFAALAGQPISGGLSVNAAATLMPDLSTLDVQARAQTRQLAIGNSQVDQLLAGTGNLTVDASKDGADITVRSFDVQFPQITASGALEAGPGGSAAGQIQARLANVGLFTDVLSGPVTAQGQVGRTAGGDFTLDIDATGPGGIQASADGTVAAGGNLNLDANGQVPLGLANTFITPRSLDGIATFNLSVNGPPALTSVSGQIATGGARLSLPSLSESLENITGRIALDGQSAQIDMTTEVGTGGTLTLTGPVALTGGYNADLGLALRAVRLRDPNLYEAILNGRVTVQGPLAGGAVIGGDVQLSEANIQVPSSGVGGLGELPEVRHLNPDAAVRQTLNRADVAIDGGDRAAAETGGGGPVYPLALTITAPNQIFVRGRGLDAELGGQLALGGTTANIIPVGQFDLIRGRISILQQRFDLTEGSATLQGDFLPYLRLVAATETDNGTVVRIVVEGPANDPEVSFESVPDLPQDEVLSQLIFGRDLSEISPLQAVQLAAAVGELAGRGGGGLIDGFRANLGLDDFDVTTDAEGNAALRAGKYLSDNLYTDVTIGSDGSTEINLNLDITSEITAKGTAGADGETSIGIFFERDY</sequence>
<feature type="signal peptide" evidence="5">
    <location>
        <begin position="1"/>
        <end position="19"/>
    </location>
</feature>
<feature type="chain" id="PRO_5045444864" evidence="5">
    <location>
        <begin position="20"/>
        <end position="1594"/>
    </location>
</feature>
<accession>A0ABS8BV49</accession>
<keyword evidence="5" id="KW-0732">Signal</keyword>
<dbReference type="EMBL" id="JAJATZ010000004">
    <property type="protein sequence ID" value="MCB5199608.1"/>
    <property type="molecule type" value="Genomic_DNA"/>
</dbReference>
<organism evidence="7 8">
    <name type="scientific">Loktanella gaetbuli</name>
    <dbReference type="NCBI Taxonomy" id="2881335"/>
    <lineage>
        <taxon>Bacteria</taxon>
        <taxon>Pseudomonadati</taxon>
        <taxon>Pseudomonadota</taxon>
        <taxon>Alphaproteobacteria</taxon>
        <taxon>Rhodobacterales</taxon>
        <taxon>Roseobacteraceae</taxon>
        <taxon>Loktanella</taxon>
    </lineage>
</organism>
<name>A0ABS8BV49_9RHOB</name>
<comment type="caution">
    <text evidence="7">The sequence shown here is derived from an EMBL/GenBank/DDBJ whole genome shotgun (WGS) entry which is preliminary data.</text>
</comment>
<evidence type="ECO:0000256" key="5">
    <source>
        <dbReference type="SAM" id="SignalP"/>
    </source>
</evidence>
<feature type="domain" description="Translocation and assembly module TamB C-terminal" evidence="6">
    <location>
        <begin position="1239"/>
        <end position="1594"/>
    </location>
</feature>
<dbReference type="PANTHER" id="PTHR36985:SF1">
    <property type="entry name" value="TRANSLOCATION AND ASSEMBLY MODULE SUBUNIT TAMB"/>
    <property type="match status" value="1"/>
</dbReference>
<evidence type="ECO:0000259" key="6">
    <source>
        <dbReference type="Pfam" id="PF04357"/>
    </source>
</evidence>
<dbReference type="PANTHER" id="PTHR36985">
    <property type="entry name" value="TRANSLOCATION AND ASSEMBLY MODULE SUBUNIT TAMB"/>
    <property type="match status" value="1"/>
</dbReference>
<gene>
    <name evidence="7" type="ORF">LGQ03_10175</name>
</gene>
<evidence type="ECO:0000256" key="1">
    <source>
        <dbReference type="ARBA" id="ARBA00004167"/>
    </source>
</evidence>